<accession>A0A6A4HAJ0</accession>
<dbReference type="Proteomes" id="UP000799118">
    <property type="component" value="Unassembled WGS sequence"/>
</dbReference>
<dbReference type="EMBL" id="ML769546">
    <property type="protein sequence ID" value="KAE9394648.1"/>
    <property type="molecule type" value="Genomic_DNA"/>
</dbReference>
<feature type="compositionally biased region" description="Polar residues" evidence="1">
    <location>
        <begin position="165"/>
        <end position="176"/>
    </location>
</feature>
<gene>
    <name evidence="2" type="ORF">BT96DRAFT_1022435</name>
</gene>
<evidence type="ECO:0000256" key="1">
    <source>
        <dbReference type="SAM" id="MobiDB-lite"/>
    </source>
</evidence>
<dbReference type="OrthoDB" id="3141919at2759"/>
<dbReference type="AlphaFoldDB" id="A0A6A4HAJ0"/>
<protein>
    <submittedName>
        <fullName evidence="2">Uncharacterized protein</fullName>
    </submittedName>
</protein>
<feature type="region of interest" description="Disordered" evidence="1">
    <location>
        <begin position="1"/>
        <end position="40"/>
    </location>
</feature>
<proteinExistence type="predicted"/>
<evidence type="ECO:0000313" key="2">
    <source>
        <dbReference type="EMBL" id="KAE9394648.1"/>
    </source>
</evidence>
<feature type="region of interest" description="Disordered" evidence="1">
    <location>
        <begin position="157"/>
        <end position="176"/>
    </location>
</feature>
<reference evidence="2" key="1">
    <citation type="journal article" date="2019" name="Environ. Microbiol.">
        <title>Fungal ecological strategies reflected in gene transcription - a case study of two litter decomposers.</title>
        <authorList>
            <person name="Barbi F."/>
            <person name="Kohler A."/>
            <person name="Barry K."/>
            <person name="Baskaran P."/>
            <person name="Daum C."/>
            <person name="Fauchery L."/>
            <person name="Ihrmark K."/>
            <person name="Kuo A."/>
            <person name="LaButti K."/>
            <person name="Lipzen A."/>
            <person name="Morin E."/>
            <person name="Grigoriev I.V."/>
            <person name="Henrissat B."/>
            <person name="Lindahl B."/>
            <person name="Martin F."/>
        </authorList>
    </citation>
    <scope>NUCLEOTIDE SEQUENCE</scope>
    <source>
        <strain evidence="2">JB14</strain>
    </source>
</reference>
<sequence length="217" mass="23790">MPRTGLRSQEAAGTFGSSGGSGKGEILPQEQPLNKPTSRPRDPSLLYLCIRTSSVSRYANSVLSHDDVLEAYATSSPDTSQGYLDLLEGDSTDFEHFAGEEHSCWLIDVAHGLCDPRQKGGALWVWNPNGPASLVNPSGPLRASVYEYRVSTPIRLTKTSDRQGKSATSRSGVPQTMRTSVFRRDGGRCWISKYTTTTHLQSSGTRMAKKTHLSWLR</sequence>
<evidence type="ECO:0000313" key="3">
    <source>
        <dbReference type="Proteomes" id="UP000799118"/>
    </source>
</evidence>
<keyword evidence="3" id="KW-1185">Reference proteome</keyword>
<organism evidence="2 3">
    <name type="scientific">Gymnopus androsaceus JB14</name>
    <dbReference type="NCBI Taxonomy" id="1447944"/>
    <lineage>
        <taxon>Eukaryota</taxon>
        <taxon>Fungi</taxon>
        <taxon>Dikarya</taxon>
        <taxon>Basidiomycota</taxon>
        <taxon>Agaricomycotina</taxon>
        <taxon>Agaricomycetes</taxon>
        <taxon>Agaricomycetidae</taxon>
        <taxon>Agaricales</taxon>
        <taxon>Marasmiineae</taxon>
        <taxon>Omphalotaceae</taxon>
        <taxon>Gymnopus</taxon>
    </lineage>
</organism>
<name>A0A6A4HAJ0_9AGAR</name>